<accession>A0A395MH85</accession>
<evidence type="ECO:0000313" key="4">
    <source>
        <dbReference type="Proteomes" id="UP000265631"/>
    </source>
</evidence>
<gene>
    <name evidence="3" type="ORF">FIE12Z_8477</name>
</gene>
<dbReference type="AlphaFoldDB" id="A0A395MH85"/>
<sequence>MIASKSVLAVLAATVSLVHAGCYPRGTTFGDLPGDVDRTISAFCDYIDLRKFRAGQIITRCITFGDKQLQLAIQNNGGDNGHVPYHDCVANFQWEKGGCPHGSNQHYGDYYFNIDPNEGKC</sequence>
<feature type="signal peptide" evidence="1">
    <location>
        <begin position="1"/>
        <end position="20"/>
    </location>
</feature>
<keyword evidence="1" id="KW-0732">Signal</keyword>
<evidence type="ECO:0000256" key="1">
    <source>
        <dbReference type="SAM" id="SignalP"/>
    </source>
</evidence>
<dbReference type="Pfam" id="PF22803">
    <property type="entry name" value="GBD_Y3"/>
    <property type="match status" value="1"/>
</dbReference>
<feature type="chain" id="PRO_5017462133" evidence="1">
    <location>
        <begin position="21"/>
        <end position="121"/>
    </location>
</feature>
<protein>
    <submittedName>
        <fullName evidence="3">Nif-domain-containing protein</fullName>
    </submittedName>
</protein>
<proteinExistence type="predicted"/>
<evidence type="ECO:0000313" key="3">
    <source>
        <dbReference type="EMBL" id="RFN47264.1"/>
    </source>
</evidence>
<dbReference type="InterPro" id="IPR054443">
    <property type="entry name" value="Y3-like_dom"/>
</dbReference>
<reference evidence="3 4" key="1">
    <citation type="journal article" date="2018" name="PLoS Pathog.">
        <title>Evolution of structural diversity of trichothecenes, a family of toxins produced by plant pathogenic and entomopathogenic fungi.</title>
        <authorList>
            <person name="Proctor R.H."/>
            <person name="McCormick S.P."/>
            <person name="Kim H.S."/>
            <person name="Cardoza R.E."/>
            <person name="Stanley A.M."/>
            <person name="Lindo L."/>
            <person name="Kelly A."/>
            <person name="Brown D.W."/>
            <person name="Lee T."/>
            <person name="Vaughan M.M."/>
            <person name="Alexander N.J."/>
            <person name="Busman M."/>
            <person name="Gutierrez S."/>
        </authorList>
    </citation>
    <scope>NUCLEOTIDE SEQUENCE [LARGE SCALE GENOMIC DNA]</scope>
    <source>
        <strain evidence="3 4">NRRL 13405</strain>
    </source>
</reference>
<organism evidence="3 4">
    <name type="scientific">Fusarium flagelliforme</name>
    <dbReference type="NCBI Taxonomy" id="2675880"/>
    <lineage>
        <taxon>Eukaryota</taxon>
        <taxon>Fungi</taxon>
        <taxon>Dikarya</taxon>
        <taxon>Ascomycota</taxon>
        <taxon>Pezizomycotina</taxon>
        <taxon>Sordariomycetes</taxon>
        <taxon>Hypocreomycetidae</taxon>
        <taxon>Hypocreales</taxon>
        <taxon>Nectriaceae</taxon>
        <taxon>Fusarium</taxon>
        <taxon>Fusarium incarnatum-equiseti species complex</taxon>
    </lineage>
</organism>
<dbReference type="EMBL" id="PXXK01000264">
    <property type="protein sequence ID" value="RFN47264.1"/>
    <property type="molecule type" value="Genomic_DNA"/>
</dbReference>
<evidence type="ECO:0000259" key="2">
    <source>
        <dbReference type="Pfam" id="PF22803"/>
    </source>
</evidence>
<dbReference type="Proteomes" id="UP000265631">
    <property type="component" value="Unassembled WGS sequence"/>
</dbReference>
<feature type="domain" description="Glycan binding protein Y3-like" evidence="2">
    <location>
        <begin position="38"/>
        <end position="121"/>
    </location>
</feature>
<name>A0A395MH85_9HYPO</name>
<keyword evidence="4" id="KW-1185">Reference proteome</keyword>
<comment type="caution">
    <text evidence="3">The sequence shown here is derived from an EMBL/GenBank/DDBJ whole genome shotgun (WGS) entry which is preliminary data.</text>
</comment>